<gene>
    <name evidence="7" type="ORF">CF651_17330</name>
</gene>
<dbReference type="PRINTS" id="PR00633">
    <property type="entry name" value="RCCNDNSATION"/>
</dbReference>
<accession>A0A229UNK9</accession>
<dbReference type="SMART" id="SM00635">
    <property type="entry name" value="BID_2"/>
    <property type="match status" value="1"/>
</dbReference>
<dbReference type="InterPro" id="IPR008964">
    <property type="entry name" value="Invasin/intimin_cell_adhesion"/>
</dbReference>
<feature type="region of interest" description="Disordered" evidence="3">
    <location>
        <begin position="1069"/>
        <end position="1112"/>
    </location>
</feature>
<dbReference type="Pfam" id="PF00395">
    <property type="entry name" value="SLH"/>
    <property type="match status" value="2"/>
</dbReference>
<reference evidence="7 8" key="1">
    <citation type="submission" date="2017-07" db="EMBL/GenBank/DDBJ databases">
        <title>Genome sequencing and assembly of Paenibacillus rigui.</title>
        <authorList>
            <person name="Mayilraj S."/>
        </authorList>
    </citation>
    <scope>NUCLEOTIDE SEQUENCE [LARGE SCALE GENOMIC DNA]</scope>
    <source>
        <strain evidence="7 8">JCM 16352</strain>
    </source>
</reference>
<dbReference type="Pfam" id="PF12733">
    <property type="entry name" value="Cadherin-like"/>
    <property type="match status" value="5"/>
</dbReference>
<dbReference type="InterPro" id="IPR013783">
    <property type="entry name" value="Ig-like_fold"/>
</dbReference>
<dbReference type="GO" id="GO:0005085">
    <property type="term" value="F:guanyl-nucleotide exchange factor activity"/>
    <property type="evidence" value="ECO:0007669"/>
    <property type="project" value="TreeGrafter"/>
</dbReference>
<dbReference type="InterPro" id="IPR003343">
    <property type="entry name" value="Big_2"/>
</dbReference>
<evidence type="ECO:0000313" key="7">
    <source>
        <dbReference type="EMBL" id="OXM84982.1"/>
    </source>
</evidence>
<dbReference type="AlphaFoldDB" id="A0A229UNK9"/>
<protein>
    <submittedName>
        <fullName evidence="7">Uncharacterized protein</fullName>
    </submittedName>
</protein>
<keyword evidence="8" id="KW-1185">Reference proteome</keyword>
<keyword evidence="2" id="KW-0677">Repeat</keyword>
<dbReference type="CDD" id="cd00063">
    <property type="entry name" value="FN3"/>
    <property type="match status" value="1"/>
</dbReference>
<dbReference type="InterPro" id="IPR051553">
    <property type="entry name" value="Ran_GTPase-activating"/>
</dbReference>
<dbReference type="PROSITE" id="PS00626">
    <property type="entry name" value="RCC1_2"/>
    <property type="match status" value="1"/>
</dbReference>
<keyword evidence="1" id="KW-0344">Guanine-nucleotide releasing factor</keyword>
<feature type="non-terminal residue" evidence="7">
    <location>
        <position position="1253"/>
    </location>
</feature>
<evidence type="ECO:0000259" key="5">
    <source>
        <dbReference type="PROSITE" id="PS50853"/>
    </source>
</evidence>
<dbReference type="PROSITE" id="PS50012">
    <property type="entry name" value="RCC1_3"/>
    <property type="match status" value="6"/>
</dbReference>
<dbReference type="InterPro" id="IPR000408">
    <property type="entry name" value="Reg_chr_condens"/>
</dbReference>
<dbReference type="RefSeq" id="WP_179232855.1">
    <property type="nucleotide sequence ID" value="NZ_NMQW01000024.1"/>
</dbReference>
<evidence type="ECO:0000256" key="4">
    <source>
        <dbReference type="SAM" id="SignalP"/>
    </source>
</evidence>
<dbReference type="PANTHER" id="PTHR45982:SF1">
    <property type="entry name" value="REGULATOR OF CHROMOSOME CONDENSATION"/>
    <property type="match status" value="1"/>
</dbReference>
<evidence type="ECO:0000256" key="3">
    <source>
        <dbReference type="SAM" id="MobiDB-lite"/>
    </source>
</evidence>
<dbReference type="InterPro" id="IPR058923">
    <property type="entry name" value="RCC1-like_dom"/>
</dbReference>
<dbReference type="Pfam" id="PF02368">
    <property type="entry name" value="Big_2"/>
    <property type="match status" value="1"/>
</dbReference>
<feature type="domain" description="SLH" evidence="6">
    <location>
        <begin position="1142"/>
        <end position="1205"/>
    </location>
</feature>
<evidence type="ECO:0000256" key="1">
    <source>
        <dbReference type="ARBA" id="ARBA00022658"/>
    </source>
</evidence>
<dbReference type="InterPro" id="IPR025883">
    <property type="entry name" value="Cadherin-like_domain"/>
</dbReference>
<dbReference type="Pfam" id="PF13540">
    <property type="entry name" value="RCC1_2"/>
    <property type="match status" value="1"/>
</dbReference>
<name>A0A229UNK9_9BACL</name>
<dbReference type="SUPFAM" id="SSF50985">
    <property type="entry name" value="RCC1/BLIP-II"/>
    <property type="match status" value="1"/>
</dbReference>
<dbReference type="InterPro" id="IPR009091">
    <property type="entry name" value="RCC1/BLIP-II"/>
</dbReference>
<feature type="domain" description="Fibronectin type-III" evidence="5">
    <location>
        <begin position="991"/>
        <end position="1082"/>
    </location>
</feature>
<dbReference type="Gene3D" id="2.130.10.30">
    <property type="entry name" value="Regulator of chromosome condensation 1/beta-lactamase-inhibitor protein II"/>
    <property type="match status" value="2"/>
</dbReference>
<feature type="chain" id="PRO_5038969984" evidence="4">
    <location>
        <begin position="24"/>
        <end position="1253"/>
    </location>
</feature>
<feature type="domain" description="SLH" evidence="6">
    <location>
        <begin position="1207"/>
        <end position="1253"/>
    </location>
</feature>
<dbReference type="PANTHER" id="PTHR45982">
    <property type="entry name" value="REGULATOR OF CHROMOSOME CONDENSATION"/>
    <property type="match status" value="1"/>
</dbReference>
<dbReference type="EMBL" id="NMQW01000024">
    <property type="protein sequence ID" value="OXM84982.1"/>
    <property type="molecule type" value="Genomic_DNA"/>
</dbReference>
<dbReference type="SUPFAM" id="SSF49373">
    <property type="entry name" value="Invasin/intimin cell-adhesion fragments"/>
    <property type="match status" value="1"/>
</dbReference>
<dbReference type="SMART" id="SM00060">
    <property type="entry name" value="FN3"/>
    <property type="match status" value="1"/>
</dbReference>
<dbReference type="SUPFAM" id="SSF49265">
    <property type="entry name" value="Fibronectin type III"/>
    <property type="match status" value="1"/>
</dbReference>
<dbReference type="Pfam" id="PF25390">
    <property type="entry name" value="WD40_RLD"/>
    <property type="match status" value="1"/>
</dbReference>
<keyword evidence="4" id="KW-0732">Signal</keyword>
<evidence type="ECO:0000256" key="2">
    <source>
        <dbReference type="ARBA" id="ARBA00022737"/>
    </source>
</evidence>
<dbReference type="Gene3D" id="2.60.40.10">
    <property type="entry name" value="Immunoglobulins"/>
    <property type="match status" value="3"/>
</dbReference>
<proteinExistence type="predicted"/>
<dbReference type="GO" id="GO:0005737">
    <property type="term" value="C:cytoplasm"/>
    <property type="evidence" value="ECO:0007669"/>
    <property type="project" value="TreeGrafter"/>
</dbReference>
<evidence type="ECO:0000259" key="6">
    <source>
        <dbReference type="PROSITE" id="PS51272"/>
    </source>
</evidence>
<dbReference type="Pfam" id="PF00415">
    <property type="entry name" value="RCC1"/>
    <property type="match status" value="2"/>
</dbReference>
<dbReference type="Proteomes" id="UP000215509">
    <property type="component" value="Unassembled WGS sequence"/>
</dbReference>
<evidence type="ECO:0000313" key="8">
    <source>
        <dbReference type="Proteomes" id="UP000215509"/>
    </source>
</evidence>
<feature type="signal peptide" evidence="4">
    <location>
        <begin position="1"/>
        <end position="23"/>
    </location>
</feature>
<dbReference type="InterPro" id="IPR001119">
    <property type="entry name" value="SLH_dom"/>
</dbReference>
<feature type="compositionally biased region" description="Pro residues" evidence="3">
    <location>
        <begin position="1092"/>
        <end position="1105"/>
    </location>
</feature>
<dbReference type="Pfam" id="PF00041">
    <property type="entry name" value="fn3"/>
    <property type="match status" value="1"/>
</dbReference>
<organism evidence="7 8">
    <name type="scientific">Paenibacillus rigui</name>
    <dbReference type="NCBI Taxonomy" id="554312"/>
    <lineage>
        <taxon>Bacteria</taxon>
        <taxon>Bacillati</taxon>
        <taxon>Bacillota</taxon>
        <taxon>Bacilli</taxon>
        <taxon>Bacillales</taxon>
        <taxon>Paenibacillaceae</taxon>
        <taxon>Paenibacillus</taxon>
    </lineage>
</organism>
<feature type="compositionally biased region" description="Polar residues" evidence="3">
    <location>
        <begin position="1070"/>
        <end position="1081"/>
    </location>
</feature>
<dbReference type="InterPro" id="IPR036116">
    <property type="entry name" value="FN3_sf"/>
</dbReference>
<dbReference type="Gene3D" id="2.60.40.1080">
    <property type="match status" value="1"/>
</dbReference>
<comment type="caution">
    <text evidence="7">The sequence shown here is derived from an EMBL/GenBank/DDBJ whole genome shotgun (WGS) entry which is preliminary data.</text>
</comment>
<sequence length="1253" mass="129351">MITKLKLPSRFLAVALCLLLSFADLPGTIAAAGGTPPIPVQASSGYSHSLLRFNDGSVWGWGYNEEGEAGHSPEQKAVTSPAKIQNLEDITEISAGAYHNLALKGDKTVWAWGYNGTGELGQVTSVTYNHIPTQVVGELNSGFSDITSIAAGADHSLALKQDGTVWAWGSNELGQLGQTVDPQNPATTMISVPVKLKVKDGNNQDVDFDQVIAIAAGIYFSVALKADGTVWGWGRNLGNSVANGAGGSTPVRIDGLNDIVQISAGNGFILALDAGGNVWGWGNNANNQLGINSTTAWISTPTKVKNESGTGFLSNIKAVSTLSEGANASYALSNDGTVYSFGLNTAGRLGDGTTTQRNLPVKVVGISNIVAIGPGLQHGLAIGGDGKIYTWGNNAHGQLGNGSTINRTTALKGSSILSSITLNTSTLQLKIGEPAAQLTPTIELNNPLTSGTIEWSSSDETVATVDTSGLVTAKGPGTATIKAAASDNSSINAASQVTVLDNNAGVAALNLSGINITPSVSADVYTATVPYAVTSTTVTATAASSKATVSALKLNDNPVTNPVGLSVGSNVITVEITAEDGTVKPYRVTVTRQPKSNNAGIGTLSLSGIVMSPTVSASVYDYTATVANSIDSTMITATAAHPFAAVTALKLNGNPVTNSIGLSVGSNVITVEVTAEDGTVQPYQVTVTRLGSSVTSLGNMSISEGSISPAFENTTYAYTADVPFSTTSITVGASVYDAHASFQLTTPKGQQPTFSLDVGNNLVIFKVTAEDGQSTATYTLQIRRAGSSNADLNHLVLSDGSLEPNFTAGTTAYNGSVSNSTAAITVTGIASDSNASMMINGASVPSGQQSQPLALQVGDNEVTIRVTAQDGSTVKTYTVRIHRAASSNADLQELTLSEGTLNPLFTAAGTAYNASVADKTASVTVTGTVYDANALLTVNGSPVASGQPSQPIALTVGDNMITIQVKAQDGTTVKTYSVNINRPAESPQVPAPGAPILDRATPGNRQIRLSWSPVIGSTGYKVFKSTTSGAYGLEEASVSDSVYSYDVTGLTNGTLYYFVVKATNLGGDSVASNEVSATSRAVSGRGSAPEQTPVPPQQTPIPPEQTPVSPQPKVGAFISSIVNEANLVNTIESKVAEAKEANTTIDFADTQGHWAKKTIDAFIKLQLINGYEDGTFRPDSPITRAEFAVILNRGFNIQGGSNTSIVLKDNGDNWAKGAIENLVAAGVIKGYDDGTFKPDKTITREEMVVMLSR</sequence>
<dbReference type="PROSITE" id="PS50853">
    <property type="entry name" value="FN3"/>
    <property type="match status" value="1"/>
</dbReference>
<dbReference type="InterPro" id="IPR003961">
    <property type="entry name" value="FN3_dom"/>
</dbReference>
<dbReference type="PROSITE" id="PS51272">
    <property type="entry name" value="SLH"/>
    <property type="match status" value="2"/>
</dbReference>